<keyword evidence="6" id="KW-0547">Nucleotide-binding</keyword>
<dbReference type="AlphaFoldDB" id="A0A2N0YZT9"/>
<evidence type="ECO:0000256" key="3">
    <source>
        <dbReference type="ARBA" id="ARBA00022553"/>
    </source>
</evidence>
<dbReference type="Pfam" id="PF06580">
    <property type="entry name" value="His_kinase"/>
    <property type="match status" value="1"/>
</dbReference>
<dbReference type="Proteomes" id="UP000233375">
    <property type="component" value="Unassembled WGS sequence"/>
</dbReference>
<evidence type="ECO:0000256" key="5">
    <source>
        <dbReference type="ARBA" id="ARBA00022692"/>
    </source>
</evidence>
<dbReference type="SUPFAM" id="SSF158472">
    <property type="entry name" value="HAMP domain-like"/>
    <property type="match status" value="1"/>
</dbReference>
<keyword evidence="2" id="KW-1003">Cell membrane</keyword>
<dbReference type="GO" id="GO:0005886">
    <property type="term" value="C:plasma membrane"/>
    <property type="evidence" value="ECO:0007669"/>
    <property type="project" value="UniProtKB-SubCell"/>
</dbReference>
<name>A0A2N0YZT9_9BACI</name>
<evidence type="ECO:0000256" key="11">
    <source>
        <dbReference type="ARBA" id="ARBA00023136"/>
    </source>
</evidence>
<feature type="transmembrane region" description="Helical" evidence="12">
    <location>
        <begin position="306"/>
        <end position="330"/>
    </location>
</feature>
<keyword evidence="4" id="KW-0808">Transferase</keyword>
<feature type="transmembrane region" description="Helical" evidence="12">
    <location>
        <begin position="33"/>
        <end position="53"/>
    </location>
</feature>
<keyword evidence="10" id="KW-0902">Two-component regulatory system</keyword>
<dbReference type="SUPFAM" id="SSF55874">
    <property type="entry name" value="ATPase domain of HSP90 chaperone/DNA topoisomerase II/histidine kinase"/>
    <property type="match status" value="1"/>
</dbReference>
<feature type="domain" description="HAMP" evidence="13">
    <location>
        <begin position="330"/>
        <end position="382"/>
    </location>
</feature>
<evidence type="ECO:0000313" key="14">
    <source>
        <dbReference type="EMBL" id="PKG22777.1"/>
    </source>
</evidence>
<evidence type="ECO:0000313" key="15">
    <source>
        <dbReference type="Proteomes" id="UP000233375"/>
    </source>
</evidence>
<evidence type="ECO:0000256" key="1">
    <source>
        <dbReference type="ARBA" id="ARBA00004651"/>
    </source>
</evidence>
<evidence type="ECO:0000256" key="8">
    <source>
        <dbReference type="ARBA" id="ARBA00022840"/>
    </source>
</evidence>
<dbReference type="CDD" id="cd06225">
    <property type="entry name" value="HAMP"/>
    <property type="match status" value="1"/>
</dbReference>
<dbReference type="InterPro" id="IPR010559">
    <property type="entry name" value="Sig_transdc_His_kin_internal"/>
</dbReference>
<dbReference type="PANTHER" id="PTHR34220:SF11">
    <property type="entry name" value="SENSOR PROTEIN KINASE HPTS"/>
    <property type="match status" value="1"/>
</dbReference>
<dbReference type="PROSITE" id="PS50885">
    <property type="entry name" value="HAMP"/>
    <property type="match status" value="1"/>
</dbReference>
<evidence type="ECO:0000259" key="13">
    <source>
        <dbReference type="PROSITE" id="PS50885"/>
    </source>
</evidence>
<keyword evidence="5 12" id="KW-0812">Transmembrane</keyword>
<protein>
    <recommendedName>
        <fullName evidence="13">HAMP domain-containing protein</fullName>
    </recommendedName>
</protein>
<evidence type="ECO:0000256" key="2">
    <source>
        <dbReference type="ARBA" id="ARBA00022475"/>
    </source>
</evidence>
<dbReference type="InterPro" id="IPR050640">
    <property type="entry name" value="Bact_2-comp_sensor_kinase"/>
</dbReference>
<dbReference type="Pfam" id="PF00672">
    <property type="entry name" value="HAMP"/>
    <property type="match status" value="1"/>
</dbReference>
<evidence type="ECO:0000256" key="10">
    <source>
        <dbReference type="ARBA" id="ARBA00023012"/>
    </source>
</evidence>
<dbReference type="Gene3D" id="6.10.340.10">
    <property type="match status" value="1"/>
</dbReference>
<dbReference type="InterPro" id="IPR003660">
    <property type="entry name" value="HAMP_dom"/>
</dbReference>
<keyword evidence="7" id="KW-0418">Kinase</keyword>
<dbReference type="GO" id="GO:0005524">
    <property type="term" value="F:ATP binding"/>
    <property type="evidence" value="ECO:0007669"/>
    <property type="project" value="UniProtKB-KW"/>
</dbReference>
<dbReference type="InterPro" id="IPR036890">
    <property type="entry name" value="HATPase_C_sf"/>
</dbReference>
<keyword evidence="11 12" id="KW-0472">Membrane</keyword>
<evidence type="ECO:0000256" key="12">
    <source>
        <dbReference type="SAM" id="Phobius"/>
    </source>
</evidence>
<dbReference type="Pfam" id="PF02518">
    <property type="entry name" value="HATPase_c"/>
    <property type="match status" value="1"/>
</dbReference>
<dbReference type="PANTHER" id="PTHR34220">
    <property type="entry name" value="SENSOR HISTIDINE KINASE YPDA"/>
    <property type="match status" value="1"/>
</dbReference>
<evidence type="ECO:0000256" key="7">
    <source>
        <dbReference type="ARBA" id="ARBA00022777"/>
    </source>
</evidence>
<accession>A0A2N0YZT9</accession>
<dbReference type="InterPro" id="IPR003594">
    <property type="entry name" value="HATPase_dom"/>
</dbReference>
<keyword evidence="15" id="KW-1185">Reference proteome</keyword>
<dbReference type="GO" id="GO:0000155">
    <property type="term" value="F:phosphorelay sensor kinase activity"/>
    <property type="evidence" value="ECO:0007669"/>
    <property type="project" value="InterPro"/>
</dbReference>
<dbReference type="OrthoDB" id="9776552at2"/>
<keyword evidence="9 12" id="KW-1133">Transmembrane helix</keyword>
<evidence type="ECO:0000256" key="6">
    <source>
        <dbReference type="ARBA" id="ARBA00022741"/>
    </source>
</evidence>
<organism evidence="14 15">
    <name type="scientific">Niallia nealsonii</name>
    <dbReference type="NCBI Taxonomy" id="115979"/>
    <lineage>
        <taxon>Bacteria</taxon>
        <taxon>Bacillati</taxon>
        <taxon>Bacillota</taxon>
        <taxon>Bacilli</taxon>
        <taxon>Bacillales</taxon>
        <taxon>Bacillaceae</taxon>
        <taxon>Niallia</taxon>
    </lineage>
</organism>
<reference evidence="14 15" key="1">
    <citation type="journal article" date="2003" name="Int. J. Syst. Evol. Microbiol.">
        <title>Bacillus nealsonii sp. nov., isolated from a spacecraft-assembly facility, whose spores are gamma-radiation resistant.</title>
        <authorList>
            <person name="Venkateswaran K."/>
            <person name="Kempf M."/>
            <person name="Chen F."/>
            <person name="Satomi M."/>
            <person name="Nicholson W."/>
            <person name="Kern R."/>
        </authorList>
    </citation>
    <scope>NUCLEOTIDE SEQUENCE [LARGE SCALE GENOMIC DNA]</scope>
    <source>
        <strain evidence="14 15">FO-92</strain>
    </source>
</reference>
<proteinExistence type="predicted"/>
<comment type="subcellular location">
    <subcellularLocation>
        <location evidence="1">Cell membrane</location>
        <topology evidence="1">Multi-pass membrane protein</topology>
    </subcellularLocation>
</comment>
<dbReference type="SMART" id="SM00304">
    <property type="entry name" value="HAMP"/>
    <property type="match status" value="1"/>
</dbReference>
<gene>
    <name evidence="14" type="ORF">CWS01_15355</name>
</gene>
<evidence type="ECO:0000256" key="4">
    <source>
        <dbReference type="ARBA" id="ARBA00022679"/>
    </source>
</evidence>
<sequence length="606" mass="69441">MNETKNMNKEEGKMVSLIKRMEYKLASSIRYKLMVLMLSVMILPVLILIVFLINISQKNYEKEVVTSNESRIILAGKYVEEKLKESDKILFASLIDEKLIPSISQSNDENIPLNFSTLDYIQDKVSAIYYQNDHIDSISIYAKESKQVYSLLDSEFRVFRLQTIKETNWDKLGVNPNYIFNNGKTKQNFTLTRSIIRFEDRKIVGGISIDINWDIVDSVIDMLKTEQEESSVYIINNRGEILYNPNLAAKNKGFQRFVQQINNSKKEEYYFKTQNSYVFFQKSLNNKVAVVKVIPKKVMMKGAAKAIVYGIVISMLSIILTIILSIYMSLKTTKPIIQLVGAMQEVEGSNFNVKIKTERLDEIGLLEKRFTTMVYKIKELIDKEYKSEIATKEAQFKALQAQINPHFLYNTLQLVGGMAVAHNTASVYTVISALSDMFRYITGKQGDFVLIEDEIEHIKNYLHIQNERFEGNIETNIFIEEGAESYIIPLLTIQPIIENAFNHGFEQKVGKWKLTIEVENVFDDIEITIKDNGIGILEEKLVELREQINNTSNQLFGKGSIGIKNIAARIHLYFGNDYGLNITSERGKGTIVVIRIPAKKKMEGLA</sequence>
<dbReference type="EMBL" id="PISE01000034">
    <property type="protein sequence ID" value="PKG22777.1"/>
    <property type="molecule type" value="Genomic_DNA"/>
</dbReference>
<dbReference type="Gene3D" id="3.30.565.10">
    <property type="entry name" value="Histidine kinase-like ATPase, C-terminal domain"/>
    <property type="match status" value="1"/>
</dbReference>
<comment type="caution">
    <text evidence="14">The sequence shown here is derived from an EMBL/GenBank/DDBJ whole genome shotgun (WGS) entry which is preliminary data.</text>
</comment>
<keyword evidence="3" id="KW-0597">Phosphoprotein</keyword>
<evidence type="ECO:0000256" key="9">
    <source>
        <dbReference type="ARBA" id="ARBA00022989"/>
    </source>
</evidence>
<keyword evidence="8" id="KW-0067">ATP-binding</keyword>
<dbReference type="Gene3D" id="3.30.450.20">
    <property type="entry name" value="PAS domain"/>
    <property type="match status" value="1"/>
</dbReference>